<keyword evidence="2" id="KW-1185">Reference proteome</keyword>
<evidence type="ECO:0000313" key="2">
    <source>
        <dbReference type="Proteomes" id="UP000181980"/>
    </source>
</evidence>
<dbReference type="EMBL" id="FNUC01000003">
    <property type="protein sequence ID" value="SEE92105.1"/>
    <property type="molecule type" value="Genomic_DNA"/>
</dbReference>
<sequence length="240" mass="26614">MSATDTALVDAVRSALREIADPEAAEPMRAYVKSAMPLLGIKKPARTAALRPVFAAHPLRDADGWRATVLELWDGAGFREERYAATTLAQLKPYAAYATHPDALGLYDHMVVTGAWWDLVDELAIRSVGPVLRAHPDRTAPTVRRWARDADLWRRRTAVICQIGSKAGTDVDLLAEAIEANAHDKDFFLRKGIGWALREHAKRDPEWVRAFVAAHEADLSPLSRREALRNIDPPSIVTRG</sequence>
<dbReference type="PANTHER" id="PTHR34070:SF1">
    <property type="entry name" value="DNA ALKYLATION REPAIR PROTEIN"/>
    <property type="match status" value="1"/>
</dbReference>
<dbReference type="OrthoDB" id="9775346at2"/>
<dbReference type="Pfam" id="PF08713">
    <property type="entry name" value="DNA_alkylation"/>
    <property type="match status" value="1"/>
</dbReference>
<dbReference type="RefSeq" id="WP_069114718.1">
    <property type="nucleotide sequence ID" value="NZ_FNUC01000003.1"/>
</dbReference>
<protein>
    <submittedName>
        <fullName evidence="1">3-methyladenine DNA glycosylase AlkD</fullName>
    </submittedName>
</protein>
<proteinExistence type="predicted"/>
<dbReference type="SUPFAM" id="SSF48371">
    <property type="entry name" value="ARM repeat"/>
    <property type="match status" value="1"/>
</dbReference>
<dbReference type="Proteomes" id="UP000181980">
    <property type="component" value="Unassembled WGS sequence"/>
</dbReference>
<dbReference type="InterPro" id="IPR016024">
    <property type="entry name" value="ARM-type_fold"/>
</dbReference>
<dbReference type="CDD" id="cd07064">
    <property type="entry name" value="AlkD_like_1"/>
    <property type="match status" value="1"/>
</dbReference>
<dbReference type="STRING" id="561176.SAMN04488561_3379"/>
<dbReference type="Gene3D" id="1.25.10.90">
    <property type="match status" value="1"/>
</dbReference>
<organism evidence="1 2">
    <name type="scientific">Jiangella alba</name>
    <dbReference type="NCBI Taxonomy" id="561176"/>
    <lineage>
        <taxon>Bacteria</taxon>
        <taxon>Bacillati</taxon>
        <taxon>Actinomycetota</taxon>
        <taxon>Actinomycetes</taxon>
        <taxon>Jiangellales</taxon>
        <taxon>Jiangellaceae</taxon>
        <taxon>Jiangella</taxon>
    </lineage>
</organism>
<accession>A0A1H5MRV7</accession>
<gene>
    <name evidence="1" type="ORF">SAMN04488561_3379</name>
</gene>
<dbReference type="AlphaFoldDB" id="A0A1H5MRV7"/>
<name>A0A1H5MRV7_9ACTN</name>
<reference evidence="2" key="1">
    <citation type="submission" date="2016-10" db="EMBL/GenBank/DDBJ databases">
        <authorList>
            <person name="Varghese N."/>
            <person name="Submissions S."/>
        </authorList>
    </citation>
    <scope>NUCLEOTIDE SEQUENCE [LARGE SCALE GENOMIC DNA]</scope>
    <source>
        <strain evidence="2">DSM 45237</strain>
    </source>
</reference>
<evidence type="ECO:0000313" key="1">
    <source>
        <dbReference type="EMBL" id="SEE92105.1"/>
    </source>
</evidence>
<dbReference type="InterPro" id="IPR014825">
    <property type="entry name" value="DNA_alkylation"/>
</dbReference>
<dbReference type="PANTHER" id="PTHR34070">
    <property type="entry name" value="ARMADILLO-TYPE FOLD"/>
    <property type="match status" value="1"/>
</dbReference>